<keyword evidence="15 17" id="KW-0472">Membrane</keyword>
<dbReference type="Pfam" id="PF00689">
    <property type="entry name" value="Cation_ATPase_C"/>
    <property type="match status" value="1"/>
</dbReference>
<comment type="caution">
    <text evidence="17">Lacks conserved residue(s) required for the propagation of feature annotation.</text>
</comment>
<evidence type="ECO:0000256" key="1">
    <source>
        <dbReference type="ARBA" id="ARBA00004141"/>
    </source>
</evidence>
<evidence type="ECO:0000256" key="10">
    <source>
        <dbReference type="ARBA" id="ARBA00022842"/>
    </source>
</evidence>
<evidence type="ECO:0000256" key="9">
    <source>
        <dbReference type="ARBA" id="ARBA00022840"/>
    </source>
</evidence>
<dbReference type="NCBIfam" id="TIGR01517">
    <property type="entry name" value="ATPase-IIB_Ca"/>
    <property type="match status" value="1"/>
</dbReference>
<comment type="function">
    <text evidence="17">Catalyzes the hydrolysis of ATP coupled with the transport of calcium.</text>
</comment>
<evidence type="ECO:0000259" key="20">
    <source>
        <dbReference type="Pfam" id="PF00690"/>
    </source>
</evidence>
<evidence type="ECO:0000259" key="18">
    <source>
        <dbReference type="Pfam" id="PF00122"/>
    </source>
</evidence>
<dbReference type="InterPro" id="IPR023214">
    <property type="entry name" value="HAD_sf"/>
</dbReference>
<organism evidence="21 22">
    <name type="scientific">Quercus rubra</name>
    <name type="common">Northern red oak</name>
    <name type="synonym">Quercus borealis</name>
    <dbReference type="NCBI Taxonomy" id="3512"/>
    <lineage>
        <taxon>Eukaryota</taxon>
        <taxon>Viridiplantae</taxon>
        <taxon>Streptophyta</taxon>
        <taxon>Embryophyta</taxon>
        <taxon>Tracheophyta</taxon>
        <taxon>Spermatophyta</taxon>
        <taxon>Magnoliopsida</taxon>
        <taxon>eudicotyledons</taxon>
        <taxon>Gunneridae</taxon>
        <taxon>Pentapetalae</taxon>
        <taxon>rosids</taxon>
        <taxon>fabids</taxon>
        <taxon>Fagales</taxon>
        <taxon>Fagaceae</taxon>
        <taxon>Quercus</taxon>
    </lineage>
</organism>
<feature type="transmembrane region" description="Helical" evidence="17">
    <location>
        <begin position="185"/>
        <end position="203"/>
    </location>
</feature>
<feature type="transmembrane region" description="Helical" evidence="17">
    <location>
        <begin position="981"/>
        <end position="1000"/>
    </location>
</feature>
<keyword evidence="7 17" id="KW-0547">Nucleotide-binding</keyword>
<evidence type="ECO:0000256" key="4">
    <source>
        <dbReference type="ARBA" id="ARBA00022568"/>
    </source>
</evidence>
<keyword evidence="5 17" id="KW-0812">Transmembrane</keyword>
<keyword evidence="22" id="KW-1185">Reference proteome</keyword>
<dbReference type="Proteomes" id="UP001324115">
    <property type="component" value="Unassembled WGS sequence"/>
</dbReference>
<keyword evidence="8 17" id="KW-0106">Calcium</keyword>
<feature type="domain" description="P-type ATPase A" evidence="18">
    <location>
        <begin position="220"/>
        <end position="316"/>
    </location>
</feature>
<dbReference type="InterPro" id="IPR001757">
    <property type="entry name" value="P_typ_ATPase"/>
</dbReference>
<evidence type="ECO:0000313" key="22">
    <source>
        <dbReference type="Proteomes" id="UP001324115"/>
    </source>
</evidence>
<dbReference type="NCBIfam" id="TIGR01494">
    <property type="entry name" value="ATPase_P-type"/>
    <property type="match status" value="1"/>
</dbReference>
<dbReference type="SUPFAM" id="SSF56784">
    <property type="entry name" value="HAD-like"/>
    <property type="match status" value="1"/>
</dbReference>
<keyword evidence="10" id="KW-0460">Magnesium</keyword>
<dbReference type="InterPro" id="IPR006068">
    <property type="entry name" value="ATPase_P-typ_cation-transptr_C"/>
</dbReference>
<evidence type="ECO:0000256" key="13">
    <source>
        <dbReference type="ARBA" id="ARBA00022989"/>
    </source>
</evidence>
<evidence type="ECO:0000256" key="8">
    <source>
        <dbReference type="ARBA" id="ARBA00022837"/>
    </source>
</evidence>
<dbReference type="AlphaFoldDB" id="A0AAN7IYI5"/>
<dbReference type="Gene3D" id="3.40.50.1000">
    <property type="entry name" value="HAD superfamily/HAD-like"/>
    <property type="match status" value="1"/>
</dbReference>
<dbReference type="GO" id="GO:0016887">
    <property type="term" value="F:ATP hydrolysis activity"/>
    <property type="evidence" value="ECO:0007669"/>
    <property type="project" value="InterPro"/>
</dbReference>
<dbReference type="FunFam" id="3.40.1110.10:FF:000013">
    <property type="entry name" value="Calcium-transporting ATPase"/>
    <property type="match status" value="1"/>
</dbReference>
<dbReference type="EMBL" id="JAXUIC010000005">
    <property type="protein sequence ID" value="KAK4591297.1"/>
    <property type="molecule type" value="Genomic_DNA"/>
</dbReference>
<dbReference type="InterPro" id="IPR036412">
    <property type="entry name" value="HAD-like_sf"/>
</dbReference>
<feature type="transmembrane region" description="Helical" evidence="17">
    <location>
        <begin position="811"/>
        <end position="830"/>
    </location>
</feature>
<dbReference type="InterPro" id="IPR023298">
    <property type="entry name" value="ATPase_P-typ_TM_dom_sf"/>
</dbReference>
<feature type="transmembrane region" description="Helical" evidence="17">
    <location>
        <begin position="342"/>
        <end position="360"/>
    </location>
</feature>
<keyword evidence="11" id="KW-0112">Calmodulin-binding</keyword>
<protein>
    <recommendedName>
        <fullName evidence="17">Calcium-transporting ATPase</fullName>
        <ecNumber evidence="17">7.2.2.10</ecNumber>
    </recommendedName>
</protein>
<name>A0AAN7IYI5_QUERU</name>
<dbReference type="InterPro" id="IPR006408">
    <property type="entry name" value="P-type_ATPase_IIB"/>
</dbReference>
<evidence type="ECO:0000256" key="2">
    <source>
        <dbReference type="ARBA" id="ARBA00006124"/>
    </source>
</evidence>
<keyword evidence="4 17" id="KW-0109">Calcium transport</keyword>
<evidence type="ECO:0000256" key="3">
    <source>
        <dbReference type="ARBA" id="ARBA00022448"/>
    </source>
</evidence>
<dbReference type="EC" id="7.2.2.10" evidence="17"/>
<evidence type="ECO:0000256" key="17">
    <source>
        <dbReference type="RuleBase" id="RU361146"/>
    </source>
</evidence>
<feature type="transmembrane region" description="Helical" evidence="17">
    <location>
        <begin position="950"/>
        <end position="969"/>
    </location>
</feature>
<dbReference type="PRINTS" id="PR00119">
    <property type="entry name" value="CATATPASE"/>
</dbReference>
<dbReference type="Gene3D" id="2.70.150.10">
    <property type="entry name" value="Calcium-transporting ATPase, cytoplasmic transduction domain A"/>
    <property type="match status" value="1"/>
</dbReference>
<evidence type="ECO:0000256" key="16">
    <source>
        <dbReference type="ARBA" id="ARBA00048694"/>
    </source>
</evidence>
<dbReference type="GO" id="GO:0046872">
    <property type="term" value="F:metal ion binding"/>
    <property type="evidence" value="ECO:0007669"/>
    <property type="project" value="UniProtKB-KW"/>
</dbReference>
<keyword evidence="3 17" id="KW-0813">Transport</keyword>
<dbReference type="Pfam" id="PF00122">
    <property type="entry name" value="E1-E2_ATPase"/>
    <property type="match status" value="1"/>
</dbReference>
<accession>A0AAN7IYI5</accession>
<dbReference type="SUPFAM" id="SSF81660">
    <property type="entry name" value="Metal cation-transporting ATPase, ATP-binding domain N"/>
    <property type="match status" value="1"/>
</dbReference>
<evidence type="ECO:0000256" key="12">
    <source>
        <dbReference type="ARBA" id="ARBA00022967"/>
    </source>
</evidence>
<evidence type="ECO:0000313" key="21">
    <source>
        <dbReference type="EMBL" id="KAK4591297.1"/>
    </source>
</evidence>
<evidence type="ECO:0000256" key="5">
    <source>
        <dbReference type="ARBA" id="ARBA00022692"/>
    </source>
</evidence>
<evidence type="ECO:0000256" key="15">
    <source>
        <dbReference type="ARBA" id="ARBA00023136"/>
    </source>
</evidence>
<dbReference type="PANTHER" id="PTHR24093:SF434">
    <property type="entry name" value="CALCIUM-TRANSPORTING ATPASE 13, PLASMA MEMBRANE-TYPE-RELATED"/>
    <property type="match status" value="1"/>
</dbReference>
<feature type="domain" description="Cation-transporting P-type ATPase N-terminal" evidence="20">
    <location>
        <begin position="99"/>
        <end position="162"/>
    </location>
</feature>
<evidence type="ECO:0000256" key="14">
    <source>
        <dbReference type="ARBA" id="ARBA00023065"/>
    </source>
</evidence>
<dbReference type="PANTHER" id="PTHR24093">
    <property type="entry name" value="CATION TRANSPORTING ATPASE"/>
    <property type="match status" value="1"/>
</dbReference>
<dbReference type="InterPro" id="IPR004014">
    <property type="entry name" value="ATPase_P-typ_cation-transptr_N"/>
</dbReference>
<keyword evidence="14 17" id="KW-0406">Ion transport</keyword>
<dbReference type="GO" id="GO:0005886">
    <property type="term" value="C:plasma membrane"/>
    <property type="evidence" value="ECO:0007669"/>
    <property type="project" value="TreeGrafter"/>
</dbReference>
<keyword evidence="12" id="KW-1278">Translocase</keyword>
<dbReference type="SUPFAM" id="SSF81653">
    <property type="entry name" value="Calcium ATPase, transduction domain A"/>
    <property type="match status" value="1"/>
</dbReference>
<evidence type="ECO:0000259" key="19">
    <source>
        <dbReference type="Pfam" id="PF00689"/>
    </source>
</evidence>
<dbReference type="SUPFAM" id="SSF81665">
    <property type="entry name" value="Calcium ATPase, transmembrane domain M"/>
    <property type="match status" value="1"/>
</dbReference>
<feature type="domain" description="Cation-transporting P-type ATPase C-terminal" evidence="19">
    <location>
        <begin position="834"/>
        <end position="1003"/>
    </location>
</feature>
<evidence type="ECO:0000256" key="7">
    <source>
        <dbReference type="ARBA" id="ARBA00022741"/>
    </source>
</evidence>
<dbReference type="InterPro" id="IPR008250">
    <property type="entry name" value="ATPase_P-typ_transduc_dom_A_sf"/>
</dbReference>
<feature type="transmembrane region" description="Helical" evidence="17">
    <location>
        <begin position="143"/>
        <end position="165"/>
    </location>
</feature>
<dbReference type="Gene3D" id="3.40.1110.10">
    <property type="entry name" value="Calcium-transporting ATPase, cytoplasmic domain N"/>
    <property type="match status" value="1"/>
</dbReference>
<keyword evidence="13 17" id="KW-1133">Transmembrane helix</keyword>
<comment type="caution">
    <text evidence="21">The sequence shown here is derived from an EMBL/GenBank/DDBJ whole genome shotgun (WGS) entry which is preliminary data.</text>
</comment>
<evidence type="ECO:0000256" key="6">
    <source>
        <dbReference type="ARBA" id="ARBA00022723"/>
    </source>
</evidence>
<feature type="transmembrane region" description="Helical" evidence="17">
    <location>
        <begin position="881"/>
        <end position="899"/>
    </location>
</feature>
<dbReference type="InterPro" id="IPR023299">
    <property type="entry name" value="ATPase_P-typ_cyto_dom_N"/>
</dbReference>
<dbReference type="Pfam" id="PF00690">
    <property type="entry name" value="Cation_ATPase_N"/>
    <property type="match status" value="1"/>
</dbReference>
<reference evidence="21 22" key="1">
    <citation type="journal article" date="2023" name="G3 (Bethesda)">
        <title>A haplotype-resolved chromosome-scale genome for Quercus rubra L. provides insights into the genetics of adaptive traits for red oak species.</title>
        <authorList>
            <person name="Kapoor B."/>
            <person name="Jenkins J."/>
            <person name="Schmutz J."/>
            <person name="Zhebentyayeva T."/>
            <person name="Kuelheim C."/>
            <person name="Coggeshall M."/>
            <person name="Heim C."/>
            <person name="Lasky J.R."/>
            <person name="Leites L."/>
            <person name="Islam-Faridi N."/>
            <person name="Romero-Severson J."/>
            <person name="DeLeo V.L."/>
            <person name="Lucas S.M."/>
            <person name="Lazic D."/>
            <person name="Gailing O."/>
            <person name="Carlson J."/>
            <person name="Staton M."/>
        </authorList>
    </citation>
    <scope>NUCLEOTIDE SEQUENCE [LARGE SCALE GENOMIC DNA]</scope>
    <source>
        <strain evidence="21">Pseudo-F2</strain>
    </source>
</reference>
<sequence>MSTIIQENIECNKSLCQVPNTPSAAKKRWRSAFVSIYCSRALLSFSKDSPLDKKTAKVSQNSSSIILDIKPADNRFKIDQKSLAKLVKEKNANKLQNIGGVDGVASILETNVEFGIHGNVEDITRRRESFGSNSYKRPQRKSFFYFVVKEFKDLTIIISLLSVVSCLAFDMMDNETLARRDEDDQSLIAALFLVVISVISNFWQSRQFQKLSELCNNIQIKVVRARLHQKVSILELVVGDVVCLKIGDQVPGDGLFLEGHSLKVEESSITQDESDHVEVNCHHPFLFSGTKVVDGYARMLVTSVGNNTRWGEVMSSIIHDTSELQTPLQVRLNKLTSSIRKVGLAIALLALAVLLVRYFTGNTADECVNEELHGSKKKFCVMVKAVQILATATTIVELVIPKGFSLAVKRTHVYAMKKMMVDQAMVRKLSAFETLGFATTICTDITGSITSNQMKVTKFWLGKESFDAAAYSSIAPYFLELVQEGVAMNTTGTAYRPTSRFEIEFLSNPTEKAILSWAILELNMEMEQLMHNCKMLSVEAFNSHMKRSGVLLRRMGDSTIHVHWKGAVEIILKMCSRYYDSSGIMKELDDHERMKFEQIIQGMEASSLQCVAFAHKQLSEEDQEYDTKNKKIEEEGLTLLGLVGLKDPCCPGVRNAVEDCQYAGVNVKMITGDSVFTARAIATECGILRPSKDMVNGVVIEGMEFRNYTPKERMEKVDKICVMAKASPMDKSLMVECLKQKGHIVAVIGGGINDAPALKEADIRLSMGIHGTEMARLSSDIIILDDNFASMAKVLRWGRCVHKNIQKFIQFQLPVNVAAIIVNFVAIIFVKKGPLTVVQLLWVNLITHNLVALALATEQPTKTLMEKPPMGWTKPLITNNMWRNILAQALYQIVVILILKFKGRLIFNVCKKVRDTLIFNTFVLCQVFNQLNARKLTEENIFKGIHSNKLFLSIIAITIVLQVVMVEYLKWIEGTKSLNRWQWAACIGMAIVSWLVGWIVKRIHVPQKPFLSYLKNERDIRTSPNIVRLD</sequence>
<gene>
    <name evidence="21" type="ORF">RGQ29_021474</name>
</gene>
<evidence type="ECO:0000256" key="11">
    <source>
        <dbReference type="ARBA" id="ARBA00022860"/>
    </source>
</evidence>
<comment type="similarity">
    <text evidence="2 17">Belongs to the cation transport ATPase (P-type) (TC 3.A.3) family. Type IIB subfamily.</text>
</comment>
<dbReference type="Gene3D" id="1.20.1110.10">
    <property type="entry name" value="Calcium-transporting ATPase, transmembrane domain"/>
    <property type="match status" value="1"/>
</dbReference>
<comment type="subcellular location">
    <subcellularLocation>
        <location evidence="1 17">Membrane</location>
        <topology evidence="1 17">Multi-pass membrane protein</topology>
    </subcellularLocation>
</comment>
<dbReference type="PRINTS" id="PR00121">
    <property type="entry name" value="NAKATPASE"/>
</dbReference>
<dbReference type="GO" id="GO:0005516">
    <property type="term" value="F:calmodulin binding"/>
    <property type="evidence" value="ECO:0007669"/>
    <property type="project" value="UniProtKB-KW"/>
</dbReference>
<dbReference type="Pfam" id="PF13246">
    <property type="entry name" value="Cation_ATPase"/>
    <property type="match status" value="1"/>
</dbReference>
<dbReference type="GO" id="GO:0005524">
    <property type="term" value="F:ATP binding"/>
    <property type="evidence" value="ECO:0007669"/>
    <property type="project" value="UniProtKB-KW"/>
</dbReference>
<dbReference type="FunFam" id="1.20.1110.10:FF:000039">
    <property type="entry name" value="Calcium-transporting ATPase"/>
    <property type="match status" value="1"/>
</dbReference>
<keyword evidence="9 17" id="KW-0067">ATP-binding</keyword>
<proteinExistence type="inferred from homology"/>
<dbReference type="InterPro" id="IPR059000">
    <property type="entry name" value="ATPase_P-type_domA"/>
</dbReference>
<dbReference type="GO" id="GO:0005388">
    <property type="term" value="F:P-type calcium transporter activity"/>
    <property type="evidence" value="ECO:0007669"/>
    <property type="project" value="UniProtKB-EC"/>
</dbReference>
<comment type="catalytic activity">
    <reaction evidence="16 17">
        <text>Ca(2+)(in) + ATP + H2O = Ca(2+)(out) + ADP + phosphate + H(+)</text>
        <dbReference type="Rhea" id="RHEA:18105"/>
        <dbReference type="ChEBI" id="CHEBI:15377"/>
        <dbReference type="ChEBI" id="CHEBI:15378"/>
        <dbReference type="ChEBI" id="CHEBI:29108"/>
        <dbReference type="ChEBI" id="CHEBI:30616"/>
        <dbReference type="ChEBI" id="CHEBI:43474"/>
        <dbReference type="ChEBI" id="CHEBI:456216"/>
        <dbReference type="EC" id="7.2.2.10"/>
    </reaction>
</comment>
<feature type="transmembrane region" description="Helical" evidence="17">
    <location>
        <begin position="837"/>
        <end position="856"/>
    </location>
</feature>
<keyword evidence="6" id="KW-0479">Metal-binding</keyword>